<dbReference type="Proteomes" id="UP000066480">
    <property type="component" value="Chromosome"/>
</dbReference>
<dbReference type="PRINTS" id="PR00080">
    <property type="entry name" value="SDRFAMILY"/>
</dbReference>
<protein>
    <submittedName>
        <fullName evidence="5">Short-chain dehydrogenase</fullName>
    </submittedName>
</protein>
<dbReference type="PANTHER" id="PTHR44196:SF1">
    <property type="entry name" value="DEHYDROGENASE_REDUCTASE SDR FAMILY MEMBER 7B"/>
    <property type="match status" value="1"/>
</dbReference>
<dbReference type="AlphaFoldDB" id="A0A0K1JNF8"/>
<evidence type="ECO:0000256" key="3">
    <source>
        <dbReference type="RuleBase" id="RU000363"/>
    </source>
</evidence>
<name>A0A0K1JNF8_9MICO</name>
<proteinExistence type="inferred from homology"/>
<dbReference type="PRINTS" id="PR00081">
    <property type="entry name" value="GDHRDH"/>
</dbReference>
<evidence type="ECO:0000259" key="4">
    <source>
        <dbReference type="SMART" id="SM00822"/>
    </source>
</evidence>
<dbReference type="STRING" id="571913.VV02_24290"/>
<dbReference type="OrthoDB" id="4523082at2"/>
<dbReference type="PANTHER" id="PTHR44196">
    <property type="entry name" value="DEHYDROGENASE/REDUCTASE SDR FAMILY MEMBER 7B"/>
    <property type="match status" value="1"/>
</dbReference>
<reference evidence="5 6" key="1">
    <citation type="submission" date="2015-03" db="EMBL/GenBank/DDBJ databases">
        <title>Luteipulveratus halotolerans sp. nov., a novel actinobacterium (Dermacoccaceae) from Sarawak, Malaysia.</title>
        <authorList>
            <person name="Juboi H."/>
            <person name="Basik A."/>
            <person name="Shamsul S.S."/>
            <person name="Arnold P."/>
            <person name="Schmitt E.K."/>
            <person name="Sanglier J.-J."/>
            <person name="Yeo T."/>
        </authorList>
    </citation>
    <scope>NUCLEOTIDE SEQUENCE [LARGE SCALE GENOMIC DNA]</scope>
    <source>
        <strain evidence="5 6">MN07-A0370</strain>
    </source>
</reference>
<dbReference type="InterPro" id="IPR002347">
    <property type="entry name" value="SDR_fam"/>
</dbReference>
<dbReference type="GO" id="GO:0016020">
    <property type="term" value="C:membrane"/>
    <property type="evidence" value="ECO:0007669"/>
    <property type="project" value="TreeGrafter"/>
</dbReference>
<dbReference type="Gene3D" id="3.40.50.720">
    <property type="entry name" value="NAD(P)-binding Rossmann-like Domain"/>
    <property type="match status" value="1"/>
</dbReference>
<dbReference type="InterPro" id="IPR057326">
    <property type="entry name" value="KR_dom"/>
</dbReference>
<dbReference type="SMART" id="SM00822">
    <property type="entry name" value="PKS_KR"/>
    <property type="match status" value="1"/>
</dbReference>
<dbReference type="RefSeq" id="WP_052595829.1">
    <property type="nucleotide sequence ID" value="NZ_CP011112.1"/>
</dbReference>
<sequence length="264" mass="28173">MKLEGATVVVTGASSGIGAATAEKLAARGAHVVLIARGEDALNERVRVIEEAGGRASALTCDLSDPAQVRRLAESITELVGTPDVLVNNAGAGRFLYLHETEPEELLAMTAMPYTAALLLTRELVGAMVQRGSGRIVNVNSPVSRLPWAGATGYAAARWALRGMTRALRLDLRGTGVGVSEVIPGKVASDYFANNPGAEERIPPIAKTMPTLRPDQVADAIVLAIEKERSEVITPWQLRVFEVSGRMAPGTADFLSTRFRRHRP</sequence>
<dbReference type="InterPro" id="IPR036291">
    <property type="entry name" value="NAD(P)-bd_dom_sf"/>
</dbReference>
<comment type="similarity">
    <text evidence="1 3">Belongs to the short-chain dehydrogenases/reductases (SDR) family.</text>
</comment>
<evidence type="ECO:0000313" key="6">
    <source>
        <dbReference type="Proteomes" id="UP000066480"/>
    </source>
</evidence>
<keyword evidence="6" id="KW-1185">Reference proteome</keyword>
<gene>
    <name evidence="5" type="ORF">VV02_24290</name>
</gene>
<dbReference type="EMBL" id="CP011112">
    <property type="protein sequence ID" value="AKU18242.1"/>
    <property type="molecule type" value="Genomic_DNA"/>
</dbReference>
<dbReference type="Pfam" id="PF00106">
    <property type="entry name" value="adh_short"/>
    <property type="match status" value="1"/>
</dbReference>
<evidence type="ECO:0000313" key="5">
    <source>
        <dbReference type="EMBL" id="AKU18242.1"/>
    </source>
</evidence>
<evidence type="ECO:0000256" key="2">
    <source>
        <dbReference type="ARBA" id="ARBA00023002"/>
    </source>
</evidence>
<accession>A0A0K1JNF8</accession>
<dbReference type="CDD" id="cd05233">
    <property type="entry name" value="SDR_c"/>
    <property type="match status" value="1"/>
</dbReference>
<dbReference type="KEGG" id="lmoi:VV02_24290"/>
<keyword evidence="2" id="KW-0560">Oxidoreductase</keyword>
<feature type="domain" description="Ketoreductase" evidence="4">
    <location>
        <begin position="6"/>
        <end position="220"/>
    </location>
</feature>
<dbReference type="SUPFAM" id="SSF51735">
    <property type="entry name" value="NAD(P)-binding Rossmann-fold domains"/>
    <property type="match status" value="1"/>
</dbReference>
<dbReference type="GO" id="GO:0016491">
    <property type="term" value="F:oxidoreductase activity"/>
    <property type="evidence" value="ECO:0007669"/>
    <property type="project" value="UniProtKB-KW"/>
</dbReference>
<evidence type="ECO:0000256" key="1">
    <source>
        <dbReference type="ARBA" id="ARBA00006484"/>
    </source>
</evidence>
<organism evidence="5 6">
    <name type="scientific">Luteipulveratus mongoliensis</name>
    <dbReference type="NCBI Taxonomy" id="571913"/>
    <lineage>
        <taxon>Bacteria</taxon>
        <taxon>Bacillati</taxon>
        <taxon>Actinomycetota</taxon>
        <taxon>Actinomycetes</taxon>
        <taxon>Micrococcales</taxon>
        <taxon>Dermacoccaceae</taxon>
        <taxon>Luteipulveratus</taxon>
    </lineage>
</organism>